<accession>A0A919YM72</accession>
<keyword evidence="7 9" id="KW-1133">Transmembrane helix</keyword>
<keyword evidence="6 9" id="KW-0812">Transmembrane</keyword>
<evidence type="ECO:0000313" key="10">
    <source>
        <dbReference type="EMBL" id="GIP14671.1"/>
    </source>
</evidence>
<name>A0A919YM72_9BACL</name>
<evidence type="ECO:0000256" key="1">
    <source>
        <dbReference type="ARBA" id="ARBA00004651"/>
    </source>
</evidence>
<feature type="transmembrane region" description="Helical" evidence="9">
    <location>
        <begin position="88"/>
        <end position="107"/>
    </location>
</feature>
<comment type="similarity">
    <text evidence="3 9">Belongs to the CobD/CbiB family.</text>
</comment>
<feature type="transmembrane region" description="Helical" evidence="9">
    <location>
        <begin position="304"/>
        <end position="323"/>
    </location>
</feature>
<keyword evidence="8 9" id="KW-0472">Membrane</keyword>
<evidence type="ECO:0000256" key="4">
    <source>
        <dbReference type="ARBA" id="ARBA00022475"/>
    </source>
</evidence>
<comment type="function">
    <text evidence="9">Converts cobyric acid to cobinamide by the addition of aminopropanol on the F carboxylic group.</text>
</comment>
<dbReference type="Pfam" id="PF03186">
    <property type="entry name" value="CobD_Cbib"/>
    <property type="match status" value="1"/>
</dbReference>
<evidence type="ECO:0000256" key="8">
    <source>
        <dbReference type="ARBA" id="ARBA00023136"/>
    </source>
</evidence>
<gene>
    <name evidence="10" type="primary">cbiB</name>
    <name evidence="9" type="synonym">cobD</name>
    <name evidence="10" type="ORF">J40TS1_03130</name>
</gene>
<evidence type="ECO:0000256" key="5">
    <source>
        <dbReference type="ARBA" id="ARBA00022573"/>
    </source>
</evidence>
<evidence type="ECO:0000256" key="7">
    <source>
        <dbReference type="ARBA" id="ARBA00022989"/>
    </source>
</evidence>
<proteinExistence type="inferred from homology"/>
<dbReference type="InterPro" id="IPR004485">
    <property type="entry name" value="Cobalamin_biosynth_CobD/CbiB"/>
</dbReference>
<sequence length="329" mass="36324">MILYSLQEICLMIAAAIVIDWIIGDPKYPTHPVIYIGRLTKALEARLYNKSRTYSERSLLARGALLTAAVLLLSGALMLAIVCFSDWLHPWLGYAVSTWFISTTIAVKGLKDAAMLVYYPLLEGDLAQARTYIGYIVSRDQEVMGEPEITRAAVETVSENIVDAFISPLFWALIGGAPMAMGYRAANTLDSMVGYRNERYEYFGKCAARLDDVLNYIPARVTGWLIVAVAFVLPFCSARQAAAAIARFASKHPSPNSGIPEAAVAGTLGVQLGGRNRYFGKWETRAVMGWEREKLTAKHIKKSVIILYSVSILIWLGVMLAWLTSSVIK</sequence>
<dbReference type="PANTHER" id="PTHR34308">
    <property type="entry name" value="COBALAMIN BIOSYNTHESIS PROTEIN CBIB"/>
    <property type="match status" value="1"/>
</dbReference>
<dbReference type="GO" id="GO:0009236">
    <property type="term" value="P:cobalamin biosynthetic process"/>
    <property type="evidence" value="ECO:0007669"/>
    <property type="project" value="UniProtKB-UniRule"/>
</dbReference>
<reference evidence="10" key="1">
    <citation type="submission" date="2021-03" db="EMBL/GenBank/DDBJ databases">
        <title>Antimicrobial resistance genes in bacteria isolated from Japanese honey, and their potential for conferring macrolide and lincosamide resistance in the American foulbrood pathogen Paenibacillus larvae.</title>
        <authorList>
            <person name="Okamoto M."/>
            <person name="Kumagai M."/>
            <person name="Kanamori H."/>
            <person name="Takamatsu D."/>
        </authorList>
    </citation>
    <scope>NUCLEOTIDE SEQUENCE</scope>
    <source>
        <strain evidence="10">J40TS1</strain>
    </source>
</reference>
<evidence type="ECO:0000313" key="11">
    <source>
        <dbReference type="Proteomes" id="UP000683139"/>
    </source>
</evidence>
<dbReference type="GO" id="GO:0048472">
    <property type="term" value="F:threonine-phosphate decarboxylase activity"/>
    <property type="evidence" value="ECO:0007669"/>
    <property type="project" value="InterPro"/>
</dbReference>
<organism evidence="10 11">
    <name type="scientific">Paenibacillus montaniterrae</name>
    <dbReference type="NCBI Taxonomy" id="429341"/>
    <lineage>
        <taxon>Bacteria</taxon>
        <taxon>Bacillati</taxon>
        <taxon>Bacillota</taxon>
        <taxon>Bacilli</taxon>
        <taxon>Bacillales</taxon>
        <taxon>Paenibacillaceae</taxon>
        <taxon>Paenibacillus</taxon>
    </lineage>
</organism>
<comment type="pathway">
    <text evidence="2 9">Cofactor biosynthesis; adenosylcobalamin biosynthesis.</text>
</comment>
<evidence type="ECO:0000256" key="3">
    <source>
        <dbReference type="ARBA" id="ARBA00006263"/>
    </source>
</evidence>
<comment type="caution">
    <text evidence="10">The sequence shown here is derived from an EMBL/GenBank/DDBJ whole genome shotgun (WGS) entry which is preliminary data.</text>
</comment>
<dbReference type="GO" id="GO:0015420">
    <property type="term" value="F:ABC-type vitamin B12 transporter activity"/>
    <property type="evidence" value="ECO:0007669"/>
    <property type="project" value="UniProtKB-UniRule"/>
</dbReference>
<dbReference type="GO" id="GO:0005886">
    <property type="term" value="C:plasma membrane"/>
    <property type="evidence" value="ECO:0007669"/>
    <property type="project" value="UniProtKB-SubCell"/>
</dbReference>
<feature type="transmembrane region" description="Helical" evidence="9">
    <location>
        <begin position="59"/>
        <end position="82"/>
    </location>
</feature>
<dbReference type="AlphaFoldDB" id="A0A919YM72"/>
<dbReference type="HAMAP" id="MF_00024">
    <property type="entry name" value="CobD_CbiB"/>
    <property type="match status" value="1"/>
</dbReference>
<dbReference type="RefSeq" id="WP_213512882.1">
    <property type="nucleotide sequence ID" value="NZ_BOSE01000001.1"/>
</dbReference>
<keyword evidence="5 9" id="KW-0169">Cobalamin biosynthesis</keyword>
<evidence type="ECO:0000256" key="6">
    <source>
        <dbReference type="ARBA" id="ARBA00022692"/>
    </source>
</evidence>
<dbReference type="EMBL" id="BOSE01000001">
    <property type="protein sequence ID" value="GIP14671.1"/>
    <property type="molecule type" value="Genomic_DNA"/>
</dbReference>
<dbReference type="PANTHER" id="PTHR34308:SF1">
    <property type="entry name" value="COBALAMIN BIOSYNTHESIS PROTEIN CBIB"/>
    <property type="match status" value="1"/>
</dbReference>
<keyword evidence="11" id="KW-1185">Reference proteome</keyword>
<evidence type="ECO:0000256" key="9">
    <source>
        <dbReference type="HAMAP-Rule" id="MF_00024"/>
    </source>
</evidence>
<comment type="caution">
    <text evidence="9">Lacks conserved residue(s) required for the propagation of feature annotation.</text>
</comment>
<dbReference type="NCBIfam" id="TIGR00380">
    <property type="entry name" value="cobal_cbiB"/>
    <property type="match status" value="1"/>
</dbReference>
<keyword evidence="4 9" id="KW-1003">Cell membrane</keyword>
<dbReference type="Proteomes" id="UP000683139">
    <property type="component" value="Unassembled WGS sequence"/>
</dbReference>
<evidence type="ECO:0000256" key="2">
    <source>
        <dbReference type="ARBA" id="ARBA00004953"/>
    </source>
</evidence>
<protein>
    <recommendedName>
        <fullName evidence="9">Cobalamin biosynthesis protein CobD</fullName>
    </recommendedName>
</protein>
<comment type="subcellular location">
    <subcellularLocation>
        <location evidence="1 9">Cell membrane</location>
        <topology evidence="1 9">Multi-pass membrane protein</topology>
    </subcellularLocation>
</comment>